<keyword evidence="7" id="KW-1185">Reference proteome</keyword>
<dbReference type="Pfam" id="PF06744">
    <property type="entry name" value="IcmF_C"/>
    <property type="match status" value="1"/>
</dbReference>
<dbReference type="Pfam" id="PF06761">
    <property type="entry name" value="IcmF-related"/>
    <property type="match status" value="1"/>
</dbReference>
<organism evidence="6 7">
    <name type="scientific">Photobacterium swingsii</name>
    <dbReference type="NCBI Taxonomy" id="680026"/>
    <lineage>
        <taxon>Bacteria</taxon>
        <taxon>Pseudomonadati</taxon>
        <taxon>Pseudomonadota</taxon>
        <taxon>Gammaproteobacteria</taxon>
        <taxon>Vibrionales</taxon>
        <taxon>Vibrionaceae</taxon>
        <taxon>Photobacterium</taxon>
    </lineage>
</organism>
<dbReference type="Pfam" id="PF14331">
    <property type="entry name" value="IcmF-related_N"/>
    <property type="match status" value="1"/>
</dbReference>
<dbReference type="PANTHER" id="PTHR36153:SF1">
    <property type="entry name" value="TYPE VI SECRETION SYSTEM COMPONENT TSSM1"/>
    <property type="match status" value="1"/>
</dbReference>
<dbReference type="RefSeq" id="WP_107302562.1">
    <property type="nucleotide sequence ID" value="NZ_AP024853.1"/>
</dbReference>
<evidence type="ECO:0000313" key="7">
    <source>
        <dbReference type="Proteomes" id="UP000240481"/>
    </source>
</evidence>
<dbReference type="NCBIfam" id="TIGR03348">
    <property type="entry name" value="VI_IcmF"/>
    <property type="match status" value="1"/>
</dbReference>
<feature type="domain" description="IcmF-related" evidence="3">
    <location>
        <begin position="511"/>
        <end position="810"/>
    </location>
</feature>
<evidence type="ECO:0000259" key="2">
    <source>
        <dbReference type="Pfam" id="PF06744"/>
    </source>
</evidence>
<reference evidence="6 7" key="1">
    <citation type="submission" date="2018-01" db="EMBL/GenBank/DDBJ databases">
        <title>Whole genome sequencing of Histamine producing bacteria.</title>
        <authorList>
            <person name="Butler K."/>
        </authorList>
    </citation>
    <scope>NUCLEOTIDE SEQUENCE [LARGE SCALE GENOMIC DNA]</scope>
    <source>
        <strain evidence="6 7">DSM 24669</strain>
    </source>
</reference>
<name>A0A2T3P943_9GAMM</name>
<evidence type="ECO:0000259" key="3">
    <source>
        <dbReference type="Pfam" id="PF06761"/>
    </source>
</evidence>
<proteinExistence type="predicted"/>
<dbReference type="InterPro" id="IPR053156">
    <property type="entry name" value="T6SS_TssM-like"/>
</dbReference>
<dbReference type="Proteomes" id="UP000240481">
    <property type="component" value="Unassembled WGS sequence"/>
</dbReference>
<dbReference type="InterPro" id="IPR048677">
    <property type="entry name" value="TssM1_hel"/>
</dbReference>
<evidence type="ECO:0000256" key="1">
    <source>
        <dbReference type="SAM" id="Phobius"/>
    </source>
</evidence>
<sequence>MMFIKRMCSALIDIFRKKWVITLLGLVALSLLIWFGGPLVAIAGSEPLSSPVSRLVVLLAFALLWGFYNIIHQAKSKKQNEQTVKTLLDGDEATPADAASQQEIETLRSRIVQALDVMSKTSGKRGRGAYQLPWYILIGPPGTGKTTALQNSGLEFPLQESLGNDPLAGIGGTRYCDWWFTNKAVLIDTAGRYTTQDSNTDLDSRAWFGFLGLLKKHRTRRPINGAIITVSLANLLTQTRTERNLHARAIKQRILELKNQLGMQFPVYVILTKADLIAGFNEFFADLTPEEREQIWGVTFPESAPDSEKGVVGLFNKEFHHLLTHLLEKMNARLSAERDIDKRTLIYEFPKQLRLLQAAADDFLKEIFAANAFEEPPLLRGVFIASATQEGMPIDRVMKETSGGLGLSQVPLRQAGGEAKGFFIKRLFEDVIIKEQFLGTVNRVHQKQNRWLQRAVVGGSCVAIAVMGGIWAQSYQWNKSLVDNSLTGIERYQAIIDEGLSADLDVVSLVDALNELKQLPAGFDQYMLDDDKIKHFGLYQGEKLGQPAVTAYYQALQGVFAQFLTAGLEKEMRDNVQYREYLYETLKTYLMLFQPQHYDETQVTSWLEAYFDRTYPGEINELLRSSLIVHSNNLQKAGVLNVAMNEDAVSSARHVLTAMPLSERAYQRLKLEYIDSHVPSFRLTDVFGSQSLTIFERKSGKPLSMGIPGLYTYNGFHGVFQLESNRMVKRLMEDSWVYGDELVLQDSNIDHVVKDVRFKYYRDYIYEWTQLLNDLQLKSYQTAERGLSQAKILAGPERPVESLIAAAQKQLRLTKIQVSEEAEAAGKVASSVANAALHNQKQRIKRFLPSDLGKAEISLPGKEVEDAFGELLSVSEAQLEVVHESFVHLNNYLAELTSSGNNERIAYKSLLGESNNRTIGAAMKTARANLPYPFSSWLGNISSQTSKLAKKGSQLHVNDVWKSTVLKEYQTLIKGKYPFDPKSSQDLPLKDFERFFGYNGTLDSFFNQYLAPFVDKSKHQWRFDKSIGLNEESLQVFAQAETIRKAFFDAGSQKAKVSFGIKPIYLDQHISHFKLEVGRQAVTYQHGPTRAKTLYWPGVGQTRVVFTPPQTGHVVTESYGGSWGLFRLLDKSLKARPKSRKDNILMVDLKGNKAQLELIPNSAINPFWSRDMERFSCPVTL</sequence>
<protein>
    <submittedName>
        <fullName evidence="6">Type VI secretion system membrane subunit TssM</fullName>
    </submittedName>
</protein>
<feature type="domain" description="Type VI secretion system component TssM1 helical" evidence="5">
    <location>
        <begin position="957"/>
        <end position="1043"/>
    </location>
</feature>
<gene>
    <name evidence="6" type="primary">icmF</name>
    <name evidence="6" type="ORF">C9I94_06770</name>
</gene>
<evidence type="ECO:0000259" key="5">
    <source>
        <dbReference type="Pfam" id="PF21070"/>
    </source>
</evidence>
<dbReference type="AlphaFoldDB" id="A0A2T3P943"/>
<feature type="domain" description="Type VI secretion system IcmF C-terminal" evidence="2">
    <location>
        <begin position="1059"/>
        <end position="1159"/>
    </location>
</feature>
<dbReference type="InterPro" id="IPR010623">
    <property type="entry name" value="IcmF_C"/>
</dbReference>
<keyword evidence="1" id="KW-1133">Transmembrane helix</keyword>
<evidence type="ECO:0000259" key="4">
    <source>
        <dbReference type="Pfam" id="PF14331"/>
    </source>
</evidence>
<dbReference type="InterPro" id="IPR017731">
    <property type="entry name" value="TssM1-like"/>
</dbReference>
<dbReference type="Pfam" id="PF21070">
    <property type="entry name" value="IcmF_helical"/>
    <property type="match status" value="1"/>
</dbReference>
<dbReference type="PANTHER" id="PTHR36153">
    <property type="entry name" value="INNER MEMBRANE PROTEIN-RELATED"/>
    <property type="match status" value="1"/>
</dbReference>
<dbReference type="SUPFAM" id="SSF52540">
    <property type="entry name" value="P-loop containing nucleoside triphosphate hydrolases"/>
    <property type="match status" value="1"/>
</dbReference>
<accession>A0A2T3P943</accession>
<dbReference type="InterPro" id="IPR027417">
    <property type="entry name" value="P-loop_NTPase"/>
</dbReference>
<dbReference type="EMBL" id="PYLZ01000003">
    <property type="protein sequence ID" value="PSW25352.1"/>
    <property type="molecule type" value="Genomic_DNA"/>
</dbReference>
<dbReference type="OrthoDB" id="9758229at2"/>
<keyword evidence="1" id="KW-0812">Transmembrane</keyword>
<keyword evidence="1" id="KW-0472">Membrane</keyword>
<feature type="transmembrane region" description="Helical" evidence="1">
    <location>
        <begin position="53"/>
        <end position="71"/>
    </location>
</feature>
<evidence type="ECO:0000313" key="6">
    <source>
        <dbReference type="EMBL" id="PSW25352.1"/>
    </source>
</evidence>
<dbReference type="InterPro" id="IPR009612">
    <property type="entry name" value="IcmF-rel"/>
</dbReference>
<feature type="domain" description="Type VI secretion system component TssM1 N-terminal" evidence="4">
    <location>
        <begin position="203"/>
        <end position="458"/>
    </location>
</feature>
<dbReference type="InterPro" id="IPR025743">
    <property type="entry name" value="TssM1_N"/>
</dbReference>
<feature type="transmembrane region" description="Helical" evidence="1">
    <location>
        <begin position="451"/>
        <end position="472"/>
    </location>
</feature>
<comment type="caution">
    <text evidence="6">The sequence shown here is derived from an EMBL/GenBank/DDBJ whole genome shotgun (WGS) entry which is preliminary data.</text>
</comment>